<dbReference type="EMBL" id="CAJVQC010034851">
    <property type="protein sequence ID" value="CAG8757444.1"/>
    <property type="molecule type" value="Genomic_DNA"/>
</dbReference>
<gene>
    <name evidence="1" type="ORF">RPERSI_LOCUS14837</name>
</gene>
<protein>
    <submittedName>
        <fullName evidence="1">23066_t:CDS:1</fullName>
    </submittedName>
</protein>
<feature type="non-terminal residue" evidence="1">
    <location>
        <position position="56"/>
    </location>
</feature>
<proteinExistence type="predicted"/>
<keyword evidence="2" id="KW-1185">Reference proteome</keyword>
<name>A0ACA9QLE3_9GLOM</name>
<organism evidence="1 2">
    <name type="scientific">Racocetra persica</name>
    <dbReference type="NCBI Taxonomy" id="160502"/>
    <lineage>
        <taxon>Eukaryota</taxon>
        <taxon>Fungi</taxon>
        <taxon>Fungi incertae sedis</taxon>
        <taxon>Mucoromycota</taxon>
        <taxon>Glomeromycotina</taxon>
        <taxon>Glomeromycetes</taxon>
        <taxon>Diversisporales</taxon>
        <taxon>Gigasporaceae</taxon>
        <taxon>Racocetra</taxon>
    </lineage>
</organism>
<accession>A0ACA9QLE3</accession>
<comment type="caution">
    <text evidence="1">The sequence shown here is derived from an EMBL/GenBank/DDBJ whole genome shotgun (WGS) entry which is preliminary data.</text>
</comment>
<reference evidence="1" key="1">
    <citation type="submission" date="2021-06" db="EMBL/GenBank/DDBJ databases">
        <authorList>
            <person name="Kallberg Y."/>
            <person name="Tangrot J."/>
            <person name="Rosling A."/>
        </authorList>
    </citation>
    <scope>NUCLEOTIDE SEQUENCE</scope>
    <source>
        <strain evidence="1">MA461A</strain>
    </source>
</reference>
<evidence type="ECO:0000313" key="1">
    <source>
        <dbReference type="EMBL" id="CAG8757444.1"/>
    </source>
</evidence>
<dbReference type="Proteomes" id="UP000789920">
    <property type="component" value="Unassembled WGS sequence"/>
</dbReference>
<sequence length="56" mass="6504">ICNEQDMVEGEDASAEILYYLEIISLSDSSELESLFSVILLYDKKLSREIYLFNNH</sequence>
<feature type="non-terminal residue" evidence="1">
    <location>
        <position position="1"/>
    </location>
</feature>
<evidence type="ECO:0000313" key="2">
    <source>
        <dbReference type="Proteomes" id="UP000789920"/>
    </source>
</evidence>